<dbReference type="GO" id="GO:0015649">
    <property type="term" value="F:2-keto-3-deoxygluconate:proton symporter activity"/>
    <property type="evidence" value="ECO:0007669"/>
    <property type="project" value="InterPro"/>
</dbReference>
<comment type="caution">
    <text evidence="9">The sequence shown here is derived from an EMBL/GenBank/DDBJ whole genome shotgun (WGS) entry which is preliminary data.</text>
</comment>
<keyword evidence="6" id="KW-0769">Symport</keyword>
<evidence type="ECO:0000256" key="4">
    <source>
        <dbReference type="ARBA" id="ARBA00022597"/>
    </source>
</evidence>
<evidence type="ECO:0000313" key="10">
    <source>
        <dbReference type="Proteomes" id="UP000319769"/>
    </source>
</evidence>
<protein>
    <submittedName>
        <fullName evidence="9">Uncharacterized protein</fullName>
    </submittedName>
</protein>
<dbReference type="Proteomes" id="UP000319769">
    <property type="component" value="Unassembled WGS sequence"/>
</dbReference>
<evidence type="ECO:0000313" key="9">
    <source>
        <dbReference type="EMBL" id="KAA9164005.1"/>
    </source>
</evidence>
<dbReference type="AlphaFoldDB" id="A0A5N0VD63"/>
<keyword evidence="7" id="KW-1133">Transmembrane helix</keyword>
<keyword evidence="2" id="KW-0813">Transport</keyword>
<keyword evidence="4" id="KW-0762">Sugar transport</keyword>
<dbReference type="EMBL" id="VMNW02000008">
    <property type="protein sequence ID" value="KAA9164005.1"/>
    <property type="molecule type" value="Genomic_DNA"/>
</dbReference>
<sequence>MLFLRGIHVLRRRYKEQRNVIAGAAETTTTGNAVAAPAAVALADQAYRSMDALARLRSPHRRS</sequence>
<evidence type="ECO:0000256" key="1">
    <source>
        <dbReference type="ARBA" id="ARBA00006430"/>
    </source>
</evidence>
<name>A0A5N0VD63_9PSEU</name>
<evidence type="ECO:0000256" key="6">
    <source>
        <dbReference type="ARBA" id="ARBA00022847"/>
    </source>
</evidence>
<dbReference type="InterPro" id="IPR004684">
    <property type="entry name" value="2keto-3dGluconate_permease"/>
</dbReference>
<keyword evidence="3" id="KW-1003">Cell membrane</keyword>
<organism evidence="9 10">
    <name type="scientific">Amycolatopsis acidicola</name>
    <dbReference type="NCBI Taxonomy" id="2596893"/>
    <lineage>
        <taxon>Bacteria</taxon>
        <taxon>Bacillati</taxon>
        <taxon>Actinomycetota</taxon>
        <taxon>Actinomycetes</taxon>
        <taxon>Pseudonocardiales</taxon>
        <taxon>Pseudonocardiaceae</taxon>
        <taxon>Amycolatopsis</taxon>
    </lineage>
</organism>
<keyword evidence="8" id="KW-0472">Membrane</keyword>
<proteinExistence type="inferred from homology"/>
<dbReference type="GO" id="GO:0016020">
    <property type="term" value="C:membrane"/>
    <property type="evidence" value="ECO:0007669"/>
    <property type="project" value="InterPro"/>
</dbReference>
<gene>
    <name evidence="9" type="ORF">FPZ12_008270</name>
</gene>
<evidence type="ECO:0000256" key="5">
    <source>
        <dbReference type="ARBA" id="ARBA00022692"/>
    </source>
</evidence>
<evidence type="ECO:0000256" key="7">
    <source>
        <dbReference type="ARBA" id="ARBA00022989"/>
    </source>
</evidence>
<dbReference type="Pfam" id="PF03812">
    <property type="entry name" value="KdgT"/>
    <property type="match status" value="1"/>
</dbReference>
<evidence type="ECO:0000256" key="2">
    <source>
        <dbReference type="ARBA" id="ARBA00022448"/>
    </source>
</evidence>
<accession>A0A5N0VD63</accession>
<evidence type="ECO:0000256" key="8">
    <source>
        <dbReference type="ARBA" id="ARBA00023136"/>
    </source>
</evidence>
<keyword evidence="5" id="KW-0812">Transmembrane</keyword>
<keyword evidence="10" id="KW-1185">Reference proteome</keyword>
<evidence type="ECO:0000256" key="3">
    <source>
        <dbReference type="ARBA" id="ARBA00022475"/>
    </source>
</evidence>
<comment type="similarity">
    <text evidence="1">Belongs to the KdgT transporter family.</text>
</comment>
<dbReference type="RefSeq" id="WP_144748518.1">
    <property type="nucleotide sequence ID" value="NZ_VMNW02000008.1"/>
</dbReference>
<reference evidence="9" key="1">
    <citation type="submission" date="2019-09" db="EMBL/GenBank/DDBJ databases">
        <authorList>
            <person name="Teo W.F.A."/>
            <person name="Duangmal K."/>
        </authorList>
    </citation>
    <scope>NUCLEOTIDE SEQUENCE [LARGE SCALE GENOMIC DNA]</scope>
    <source>
        <strain evidence="9">K81G1</strain>
    </source>
</reference>